<feature type="compositionally biased region" description="Basic residues" evidence="1">
    <location>
        <begin position="1"/>
        <end position="12"/>
    </location>
</feature>
<dbReference type="EMBL" id="BTGU01000009">
    <property type="protein sequence ID" value="GMN39551.1"/>
    <property type="molecule type" value="Genomic_DNA"/>
</dbReference>
<feature type="compositionally biased region" description="Low complexity" evidence="1">
    <location>
        <begin position="21"/>
        <end position="31"/>
    </location>
</feature>
<feature type="region of interest" description="Disordered" evidence="1">
    <location>
        <begin position="48"/>
        <end position="83"/>
    </location>
</feature>
<name>A0AA88D215_FICCA</name>
<comment type="caution">
    <text evidence="2">The sequence shown here is derived from an EMBL/GenBank/DDBJ whole genome shotgun (WGS) entry which is preliminary data.</text>
</comment>
<organism evidence="2 3">
    <name type="scientific">Ficus carica</name>
    <name type="common">Common fig</name>
    <dbReference type="NCBI Taxonomy" id="3494"/>
    <lineage>
        <taxon>Eukaryota</taxon>
        <taxon>Viridiplantae</taxon>
        <taxon>Streptophyta</taxon>
        <taxon>Embryophyta</taxon>
        <taxon>Tracheophyta</taxon>
        <taxon>Spermatophyta</taxon>
        <taxon>Magnoliopsida</taxon>
        <taxon>eudicotyledons</taxon>
        <taxon>Gunneridae</taxon>
        <taxon>Pentapetalae</taxon>
        <taxon>rosids</taxon>
        <taxon>fabids</taxon>
        <taxon>Rosales</taxon>
        <taxon>Moraceae</taxon>
        <taxon>Ficeae</taxon>
        <taxon>Ficus</taxon>
    </lineage>
</organism>
<evidence type="ECO:0000256" key="1">
    <source>
        <dbReference type="SAM" id="MobiDB-lite"/>
    </source>
</evidence>
<evidence type="ECO:0000313" key="3">
    <source>
        <dbReference type="Proteomes" id="UP001187192"/>
    </source>
</evidence>
<protein>
    <submittedName>
        <fullName evidence="2">Uncharacterized protein</fullName>
    </submittedName>
</protein>
<evidence type="ECO:0000313" key="2">
    <source>
        <dbReference type="EMBL" id="GMN39551.1"/>
    </source>
</evidence>
<dbReference type="AlphaFoldDB" id="A0AA88D215"/>
<gene>
    <name evidence="2" type="ORF">TIFTF001_008793</name>
</gene>
<dbReference type="Proteomes" id="UP001187192">
    <property type="component" value="Unassembled WGS sequence"/>
</dbReference>
<feature type="compositionally biased region" description="Polar residues" evidence="1">
    <location>
        <begin position="53"/>
        <end position="65"/>
    </location>
</feature>
<proteinExistence type="predicted"/>
<accession>A0AA88D215</accession>
<reference evidence="2" key="1">
    <citation type="submission" date="2023-07" db="EMBL/GenBank/DDBJ databases">
        <title>draft genome sequence of fig (Ficus carica).</title>
        <authorList>
            <person name="Takahashi T."/>
            <person name="Nishimura K."/>
        </authorList>
    </citation>
    <scope>NUCLEOTIDE SEQUENCE</scope>
</reference>
<feature type="region of interest" description="Disordered" evidence="1">
    <location>
        <begin position="1"/>
        <end position="31"/>
    </location>
</feature>
<sequence>MYKPPSSHRARRVASPFRHLPISSEPSPIRPRAATRRLLAIHCADLRPGIRQASPSPSGDTSHTSFLGRLRSTKPLNRRFESR</sequence>
<keyword evidence="3" id="KW-1185">Reference proteome</keyword>